<gene>
    <name evidence="2" type="ORF">G0Z31_09330</name>
</gene>
<dbReference type="Pfam" id="PF04022">
    <property type="entry name" value="Staphylcoagulse"/>
    <property type="match status" value="2"/>
</dbReference>
<feature type="region of interest" description="Disordered" evidence="1">
    <location>
        <begin position="1"/>
        <end position="25"/>
    </location>
</feature>
<dbReference type="Proteomes" id="UP000478431">
    <property type="component" value="Unassembled WGS sequence"/>
</dbReference>
<evidence type="ECO:0000313" key="2">
    <source>
        <dbReference type="EMBL" id="NGK21696.1"/>
    </source>
</evidence>
<sequence length="48" mass="5140">NAYNVTTHANGQVSYGARPTQKKPSETNAYNVTTHADGTATYGPRVTK</sequence>
<name>A0AAP6WYG9_STAAU</name>
<evidence type="ECO:0008006" key="4">
    <source>
        <dbReference type="Google" id="ProtNLM"/>
    </source>
</evidence>
<feature type="compositionally biased region" description="Polar residues" evidence="1">
    <location>
        <begin position="1"/>
        <end position="13"/>
    </location>
</feature>
<evidence type="ECO:0000313" key="3">
    <source>
        <dbReference type="Proteomes" id="UP000478431"/>
    </source>
</evidence>
<dbReference type="PROSITE" id="PS00429">
    <property type="entry name" value="STAPHYLOCOAGULASE"/>
    <property type="match status" value="1"/>
</dbReference>
<dbReference type="EMBL" id="JAAJIY010000028">
    <property type="protein sequence ID" value="NGK21696.1"/>
    <property type="molecule type" value="Genomic_DNA"/>
</dbReference>
<protein>
    <recommendedName>
        <fullName evidence="4">Coagulase</fullName>
    </recommendedName>
</protein>
<organism evidence="2 3">
    <name type="scientific">Staphylococcus aureus</name>
    <dbReference type="NCBI Taxonomy" id="1280"/>
    <lineage>
        <taxon>Bacteria</taxon>
        <taxon>Bacillati</taxon>
        <taxon>Bacillota</taxon>
        <taxon>Bacilli</taxon>
        <taxon>Bacillales</taxon>
        <taxon>Staphylococcaceae</taxon>
        <taxon>Staphylococcus</taxon>
    </lineage>
</organism>
<feature type="non-terminal residue" evidence="2">
    <location>
        <position position="1"/>
    </location>
</feature>
<dbReference type="RefSeq" id="WP_133176994.1">
    <property type="nucleotide sequence ID" value="NZ_CAJUVB010000005.1"/>
</dbReference>
<comment type="caution">
    <text evidence="2">The sequence shown here is derived from an EMBL/GenBank/DDBJ whole genome shotgun (WGS) entry which is preliminary data.</text>
</comment>
<proteinExistence type="predicted"/>
<dbReference type="InterPro" id="IPR001443">
    <property type="entry name" value="Staphylcoagulase_rpt"/>
</dbReference>
<dbReference type="AlphaFoldDB" id="A0AAP6WYG9"/>
<reference evidence="2 3" key="1">
    <citation type="submission" date="2020-02" db="EMBL/GenBank/DDBJ databases">
        <title>Novel Insights Into The Classification of Staphylococcal Beta-Lactamases In Relation To The Cefazolin Inoculum Effect.</title>
        <authorList>
            <person name="Carvajal L.P."/>
            <person name="Rincon S."/>
            <person name="Echeverri A."/>
            <person name="Porras J."/>
            <person name="Rios R."/>
            <person name="Ordonez K."/>
            <person name="Seas C."/>
            <person name="Gomez-Villegas S."/>
            <person name="Diaz L."/>
            <person name="Arias C.A."/>
            <person name="Reyes J."/>
        </authorList>
    </citation>
    <scope>NUCLEOTIDE SEQUENCE [LARGE SCALE GENOMIC DNA]</scope>
    <source>
        <strain evidence="2 3">UP127</strain>
    </source>
</reference>
<evidence type="ECO:0000256" key="1">
    <source>
        <dbReference type="SAM" id="MobiDB-lite"/>
    </source>
</evidence>
<accession>A0AAP6WYG9</accession>